<evidence type="ECO:0000313" key="1">
    <source>
        <dbReference type="EMBL" id="KAF3129049.1"/>
    </source>
</evidence>
<gene>
    <name evidence="1" type="ORF">TWF703_009079</name>
</gene>
<name>A0A7C8JK57_ORBOL</name>
<dbReference type="AlphaFoldDB" id="A0A7C8JK57"/>
<dbReference type="EMBL" id="WIQZ01000065">
    <property type="protein sequence ID" value="KAF3129049.1"/>
    <property type="molecule type" value="Genomic_DNA"/>
</dbReference>
<sequence length="547" mass="62933">MSVSKVTFTTLPPEIHMMIFSFIEAHYFHRGKIHAWKNDPLPREFKQLAFINQQWRRLVIGIKFRRQHLLRTEDVREFARFTSGHPVVTASLRDLTIAVAHTDLSELLGYISKWAEEGSRLQKLAIGSHGRTSHIQVAGTQEGNRKYTLFEFGDSSNAETGSPVPIAVENLDLKTSIPDSSSDSNEILQLGNRSMDALLSRLDGTRSLWLHVYGVSRSRRFLRTMYNAACGYIESIIELQDQSMKNLTTLSLTYPINMRRMPYSTSTRSFYLDENIDERGDNLSNLLRKLSKRLKEVMISYDRVTSEIFEPRDGVLSDGETEDWPYLHTFRLYFHDIDAYGYRRSELQPGALQNTEGEEEDDDEEELELTDGDQEYQDIPRDDNDGFDWLNADIIDDVVKYEDDRDKRTATSGVRNFYLVAAKAVANRMHGMRSFQMEMNLSWESRVLMGYSNQSLNPKKAVFGLVDGKQVSIGYQILESKDLPESEDGESDNELARIFKEGLGEDVKISGVLELLDGNSSSLRELWKTIKYFSLYIHAMEKIYFTR</sequence>
<reference evidence="1 2" key="1">
    <citation type="submission" date="2019-06" db="EMBL/GenBank/DDBJ databases">
        <authorList>
            <person name="Palmer J.M."/>
        </authorList>
    </citation>
    <scope>NUCLEOTIDE SEQUENCE [LARGE SCALE GENOMIC DNA]</scope>
    <source>
        <strain evidence="1 2">TWF703</strain>
    </source>
</reference>
<protein>
    <recommendedName>
        <fullName evidence="3">F-box domain-containing protein</fullName>
    </recommendedName>
</protein>
<dbReference type="Proteomes" id="UP000480548">
    <property type="component" value="Unassembled WGS sequence"/>
</dbReference>
<proteinExistence type="predicted"/>
<comment type="caution">
    <text evidence="1">The sequence shown here is derived from an EMBL/GenBank/DDBJ whole genome shotgun (WGS) entry which is preliminary data.</text>
</comment>
<accession>A0A7C8JK57</accession>
<organism evidence="1 2">
    <name type="scientific">Orbilia oligospora</name>
    <name type="common">Nematode-trapping fungus</name>
    <name type="synonym">Arthrobotrys oligospora</name>
    <dbReference type="NCBI Taxonomy" id="2813651"/>
    <lineage>
        <taxon>Eukaryota</taxon>
        <taxon>Fungi</taxon>
        <taxon>Dikarya</taxon>
        <taxon>Ascomycota</taxon>
        <taxon>Pezizomycotina</taxon>
        <taxon>Orbiliomycetes</taxon>
        <taxon>Orbiliales</taxon>
        <taxon>Orbiliaceae</taxon>
        <taxon>Orbilia</taxon>
    </lineage>
</organism>
<evidence type="ECO:0008006" key="3">
    <source>
        <dbReference type="Google" id="ProtNLM"/>
    </source>
</evidence>
<evidence type="ECO:0000313" key="2">
    <source>
        <dbReference type="Proteomes" id="UP000480548"/>
    </source>
</evidence>